<reference evidence="2" key="1">
    <citation type="submission" date="2016-03" db="EMBL/GenBank/DDBJ databases">
        <authorList>
            <person name="Ray J."/>
            <person name="Price M."/>
            <person name="Deutschbauer A."/>
        </authorList>
    </citation>
    <scope>NUCLEOTIDE SEQUENCE [LARGE SCALE GENOMIC DNA]</scope>
    <source>
        <strain evidence="2">FW300-N1B4</strain>
    </source>
</reference>
<sequence length="85" mass="9809">MIILIIIASVVIFSRPKAFDELRHCDMRRLDVLHRRNEQQLAIPSGPAIYDRADRRVHSLFLEATSFPSPISHLISVTPSFNRQK</sequence>
<reference evidence="1 2" key="2">
    <citation type="journal article" date="2018" name="Nature">
        <title>Mutant phenotypes for thousands of bacterial genes of unknown function.</title>
        <authorList>
            <person name="Price M.N."/>
            <person name="Wetmore K.M."/>
            <person name="Waters R.J."/>
            <person name="Callaghan M."/>
            <person name="Ray J."/>
            <person name="Liu H."/>
            <person name="Kuehl J.V."/>
            <person name="Melnyk R.A."/>
            <person name="Lamson J.S."/>
            <person name="Suh Y."/>
            <person name="Carlson H.K."/>
            <person name="Esquivel Z."/>
            <person name="Sadeeshkumar H."/>
            <person name="Chakraborty R."/>
            <person name="Zane G.M."/>
            <person name="Rubin B.E."/>
            <person name="Wall J.D."/>
            <person name="Visel A."/>
            <person name="Bristow J."/>
            <person name="Blow M.J."/>
            <person name="Arkin A.P."/>
            <person name="Deutschbauer A.M."/>
        </authorList>
    </citation>
    <scope>NUCLEOTIDE SEQUENCE [LARGE SCALE GENOMIC DNA]</scope>
    <source>
        <strain evidence="1 2">FW300-N1B4</strain>
    </source>
</reference>
<gene>
    <name evidence="1" type="ORF">A1D17_19210</name>
</gene>
<proteinExistence type="predicted"/>
<dbReference type="EMBL" id="LUKJ01000003">
    <property type="protein sequence ID" value="KZN18191.1"/>
    <property type="molecule type" value="Genomic_DNA"/>
</dbReference>
<organism evidence="1 2">
    <name type="scientific">Pseudomonas fluorescens</name>
    <dbReference type="NCBI Taxonomy" id="294"/>
    <lineage>
        <taxon>Bacteria</taxon>
        <taxon>Pseudomonadati</taxon>
        <taxon>Pseudomonadota</taxon>
        <taxon>Gammaproteobacteria</taxon>
        <taxon>Pseudomonadales</taxon>
        <taxon>Pseudomonadaceae</taxon>
        <taxon>Pseudomonas</taxon>
    </lineage>
</organism>
<dbReference type="AlphaFoldDB" id="A0A166P0P7"/>
<protein>
    <submittedName>
        <fullName evidence="1">Uncharacterized protein</fullName>
    </submittedName>
</protein>
<name>A0A166P0P7_PSEFL</name>
<evidence type="ECO:0000313" key="2">
    <source>
        <dbReference type="Proteomes" id="UP000076489"/>
    </source>
</evidence>
<evidence type="ECO:0000313" key="1">
    <source>
        <dbReference type="EMBL" id="KZN18191.1"/>
    </source>
</evidence>
<comment type="caution">
    <text evidence="1">The sequence shown here is derived from an EMBL/GenBank/DDBJ whole genome shotgun (WGS) entry which is preliminary data.</text>
</comment>
<dbReference type="Proteomes" id="UP000076489">
    <property type="component" value="Unassembled WGS sequence"/>
</dbReference>
<accession>A0A166P0P7</accession>